<gene>
    <name evidence="7" type="ORF">DFR71_2422</name>
</gene>
<evidence type="ECO:0000313" key="8">
    <source>
        <dbReference type="Proteomes" id="UP000294856"/>
    </source>
</evidence>
<dbReference type="Proteomes" id="UP000294856">
    <property type="component" value="Unassembled WGS sequence"/>
</dbReference>
<name>A0A4R1FP94_9NOCA</name>
<evidence type="ECO:0000256" key="5">
    <source>
        <dbReference type="SAM" id="MobiDB-lite"/>
    </source>
</evidence>
<dbReference type="Pfam" id="PF02909">
    <property type="entry name" value="TetR_C_1"/>
    <property type="match status" value="1"/>
</dbReference>
<keyword evidence="1" id="KW-0805">Transcription regulation</keyword>
<evidence type="ECO:0000313" key="7">
    <source>
        <dbReference type="EMBL" id="TCJ96393.1"/>
    </source>
</evidence>
<dbReference type="PANTHER" id="PTHR30055">
    <property type="entry name" value="HTH-TYPE TRANSCRIPTIONAL REGULATOR RUTR"/>
    <property type="match status" value="1"/>
</dbReference>
<proteinExistence type="predicted"/>
<dbReference type="InterPro" id="IPR036271">
    <property type="entry name" value="Tet_transcr_reg_TetR-rel_C_sf"/>
</dbReference>
<dbReference type="Gene3D" id="1.10.357.10">
    <property type="entry name" value="Tetracycline Repressor, domain 2"/>
    <property type="match status" value="1"/>
</dbReference>
<dbReference type="OrthoDB" id="329481at2"/>
<dbReference type="SUPFAM" id="SSF46689">
    <property type="entry name" value="Homeodomain-like"/>
    <property type="match status" value="1"/>
</dbReference>
<protein>
    <submittedName>
        <fullName evidence="7">TetR family transcriptional regulator</fullName>
    </submittedName>
</protein>
<evidence type="ECO:0000256" key="4">
    <source>
        <dbReference type="PROSITE-ProRule" id="PRU00335"/>
    </source>
</evidence>
<keyword evidence="2 4" id="KW-0238">DNA-binding</keyword>
<feature type="region of interest" description="Disordered" evidence="5">
    <location>
        <begin position="1"/>
        <end position="24"/>
    </location>
</feature>
<dbReference type="InterPro" id="IPR004111">
    <property type="entry name" value="Repressor_TetR_C"/>
</dbReference>
<dbReference type="GO" id="GO:0000976">
    <property type="term" value="F:transcription cis-regulatory region binding"/>
    <property type="evidence" value="ECO:0007669"/>
    <property type="project" value="TreeGrafter"/>
</dbReference>
<dbReference type="GO" id="GO:0003700">
    <property type="term" value="F:DNA-binding transcription factor activity"/>
    <property type="evidence" value="ECO:0007669"/>
    <property type="project" value="TreeGrafter"/>
</dbReference>
<dbReference type="Pfam" id="PF00440">
    <property type="entry name" value="TetR_N"/>
    <property type="match status" value="1"/>
</dbReference>
<reference evidence="7 8" key="1">
    <citation type="submission" date="2019-03" db="EMBL/GenBank/DDBJ databases">
        <title>Genomic Encyclopedia of Type Strains, Phase IV (KMG-IV): sequencing the most valuable type-strain genomes for metagenomic binning, comparative biology and taxonomic classification.</title>
        <authorList>
            <person name="Goeker M."/>
        </authorList>
    </citation>
    <scope>NUCLEOTIDE SEQUENCE [LARGE SCALE GENOMIC DNA]</scope>
    <source>
        <strain evidence="7 8">DSM 44684</strain>
    </source>
</reference>
<feature type="domain" description="HTH tetR-type" evidence="6">
    <location>
        <begin position="25"/>
        <end position="85"/>
    </location>
</feature>
<keyword evidence="8" id="KW-1185">Reference proteome</keyword>
<dbReference type="SUPFAM" id="SSF48498">
    <property type="entry name" value="Tetracyclin repressor-like, C-terminal domain"/>
    <property type="match status" value="1"/>
</dbReference>
<dbReference type="InterPro" id="IPR050109">
    <property type="entry name" value="HTH-type_TetR-like_transc_reg"/>
</dbReference>
<evidence type="ECO:0000256" key="3">
    <source>
        <dbReference type="ARBA" id="ARBA00023163"/>
    </source>
</evidence>
<dbReference type="AlphaFoldDB" id="A0A4R1FP94"/>
<keyword evidence="3" id="KW-0804">Transcription</keyword>
<dbReference type="PANTHER" id="PTHR30055:SF151">
    <property type="entry name" value="TRANSCRIPTIONAL REGULATORY PROTEIN"/>
    <property type="match status" value="1"/>
</dbReference>
<evidence type="ECO:0000256" key="2">
    <source>
        <dbReference type="ARBA" id="ARBA00023125"/>
    </source>
</evidence>
<sequence>MNAMTDATPSPRQPRRGRPPKAQAQLSRTAIREAALSVIDAEGTDAVSMRSVSRVLGVDAKSLYHYVEDKDDLLDAVAEHVLEQLRLPEPTDSIDRDVRAWANEFRRITLAHPQAATLVLTRQLSSTVALAPVEGILTVLRRTGRSPEGAVHLMRTLLATLIGTLLREAAAGPTFGSEDPTQIAERQATLEGSGLPQIELAAPFLARFDRDREFDFTVDLIVRLATTPISPTTP</sequence>
<organism evidence="7 8">
    <name type="scientific">Nocardia alba</name>
    <dbReference type="NCBI Taxonomy" id="225051"/>
    <lineage>
        <taxon>Bacteria</taxon>
        <taxon>Bacillati</taxon>
        <taxon>Actinomycetota</taxon>
        <taxon>Actinomycetes</taxon>
        <taxon>Mycobacteriales</taxon>
        <taxon>Nocardiaceae</taxon>
        <taxon>Nocardia</taxon>
    </lineage>
</organism>
<accession>A0A4R1FP94</accession>
<dbReference type="EMBL" id="SMFR01000002">
    <property type="protein sequence ID" value="TCJ96393.1"/>
    <property type="molecule type" value="Genomic_DNA"/>
</dbReference>
<dbReference type="STRING" id="1210063.GCA_001612665_00084"/>
<dbReference type="InterPro" id="IPR009057">
    <property type="entry name" value="Homeodomain-like_sf"/>
</dbReference>
<feature type="DNA-binding region" description="H-T-H motif" evidence="4">
    <location>
        <begin position="48"/>
        <end position="67"/>
    </location>
</feature>
<evidence type="ECO:0000256" key="1">
    <source>
        <dbReference type="ARBA" id="ARBA00023015"/>
    </source>
</evidence>
<evidence type="ECO:0000259" key="6">
    <source>
        <dbReference type="PROSITE" id="PS50977"/>
    </source>
</evidence>
<dbReference type="GO" id="GO:0045892">
    <property type="term" value="P:negative regulation of DNA-templated transcription"/>
    <property type="evidence" value="ECO:0007669"/>
    <property type="project" value="InterPro"/>
</dbReference>
<dbReference type="PROSITE" id="PS50977">
    <property type="entry name" value="HTH_TETR_2"/>
    <property type="match status" value="1"/>
</dbReference>
<dbReference type="InterPro" id="IPR001647">
    <property type="entry name" value="HTH_TetR"/>
</dbReference>
<comment type="caution">
    <text evidence="7">The sequence shown here is derived from an EMBL/GenBank/DDBJ whole genome shotgun (WGS) entry which is preliminary data.</text>
</comment>